<dbReference type="AlphaFoldDB" id="A0A6C0KTS6"/>
<keyword evidence="2" id="KW-0472">Membrane</keyword>
<evidence type="ECO:0000256" key="1">
    <source>
        <dbReference type="SAM" id="MobiDB-lite"/>
    </source>
</evidence>
<dbReference type="EMBL" id="MN740961">
    <property type="protein sequence ID" value="QHU20087.1"/>
    <property type="molecule type" value="Genomic_DNA"/>
</dbReference>
<organism evidence="3">
    <name type="scientific">viral metagenome</name>
    <dbReference type="NCBI Taxonomy" id="1070528"/>
    <lineage>
        <taxon>unclassified sequences</taxon>
        <taxon>metagenomes</taxon>
        <taxon>organismal metagenomes</taxon>
    </lineage>
</organism>
<reference evidence="3" key="1">
    <citation type="journal article" date="2020" name="Nature">
        <title>Giant virus diversity and host interactions through global metagenomics.</title>
        <authorList>
            <person name="Schulz F."/>
            <person name="Roux S."/>
            <person name="Paez-Espino D."/>
            <person name="Jungbluth S."/>
            <person name="Walsh D.A."/>
            <person name="Denef V.J."/>
            <person name="McMahon K.D."/>
            <person name="Konstantinidis K.T."/>
            <person name="Eloe-Fadrosh E.A."/>
            <person name="Kyrpides N.C."/>
            <person name="Woyke T."/>
        </authorList>
    </citation>
    <scope>NUCLEOTIDE SEQUENCE</scope>
    <source>
        <strain evidence="3">GVMAG-S-3300013014-136</strain>
    </source>
</reference>
<feature type="region of interest" description="Disordered" evidence="1">
    <location>
        <begin position="92"/>
        <end position="114"/>
    </location>
</feature>
<feature type="transmembrane region" description="Helical" evidence="2">
    <location>
        <begin position="53"/>
        <end position="74"/>
    </location>
</feature>
<proteinExistence type="predicted"/>
<sequence length="114" mass="12931">MSHLCSNFSSNQICSELLHFCNVGYSTLTAWCDCLKENYKQVCSSGNETYFSFITYVIMMILFCLITFLCSLLCHGMIKSRRTNTPLPPPPYVFIPSSSPPSYQARKNVSTTEM</sequence>
<keyword evidence="2" id="KW-1133">Transmembrane helix</keyword>
<accession>A0A6C0KTS6</accession>
<feature type="compositionally biased region" description="Polar residues" evidence="1">
    <location>
        <begin position="96"/>
        <end position="114"/>
    </location>
</feature>
<evidence type="ECO:0000313" key="3">
    <source>
        <dbReference type="EMBL" id="QHU20087.1"/>
    </source>
</evidence>
<protein>
    <submittedName>
        <fullName evidence="3">Uncharacterized protein</fullName>
    </submittedName>
</protein>
<evidence type="ECO:0000256" key="2">
    <source>
        <dbReference type="SAM" id="Phobius"/>
    </source>
</evidence>
<keyword evidence="2" id="KW-0812">Transmembrane</keyword>
<name>A0A6C0KTS6_9ZZZZ</name>